<feature type="region of interest" description="Disordered" evidence="1">
    <location>
        <begin position="1"/>
        <end position="63"/>
    </location>
</feature>
<accession>A0A7S4REW0</accession>
<dbReference type="GO" id="GO:0004843">
    <property type="term" value="F:cysteine-type deubiquitinase activity"/>
    <property type="evidence" value="ECO:0007669"/>
    <property type="project" value="TreeGrafter"/>
</dbReference>
<dbReference type="InterPro" id="IPR003323">
    <property type="entry name" value="OTU_dom"/>
</dbReference>
<feature type="compositionally biased region" description="Basic residues" evidence="1">
    <location>
        <begin position="1"/>
        <end position="16"/>
    </location>
</feature>
<feature type="region of interest" description="Disordered" evidence="1">
    <location>
        <begin position="202"/>
        <end position="289"/>
    </location>
</feature>
<feature type="compositionally biased region" description="Basic and acidic residues" evidence="1">
    <location>
        <begin position="232"/>
        <end position="244"/>
    </location>
</feature>
<dbReference type="InterPro" id="IPR050704">
    <property type="entry name" value="Peptidase_C85-like"/>
</dbReference>
<dbReference type="Gene3D" id="3.10.450.50">
    <property type="match status" value="1"/>
</dbReference>
<evidence type="ECO:0000256" key="1">
    <source>
        <dbReference type="SAM" id="MobiDB-lite"/>
    </source>
</evidence>
<reference evidence="3" key="1">
    <citation type="submission" date="2021-01" db="EMBL/GenBank/DDBJ databases">
        <authorList>
            <person name="Corre E."/>
            <person name="Pelletier E."/>
            <person name="Niang G."/>
            <person name="Scheremetjew M."/>
            <person name="Finn R."/>
            <person name="Kale V."/>
            <person name="Holt S."/>
            <person name="Cochrane G."/>
            <person name="Meng A."/>
            <person name="Brown T."/>
            <person name="Cohen L."/>
        </authorList>
    </citation>
    <scope>NUCLEOTIDE SEQUENCE</scope>
    <source>
        <strain evidence="3">GSO104</strain>
    </source>
</reference>
<gene>
    <name evidence="3" type="ORF">DBRI00130_LOCUS17438</name>
</gene>
<dbReference type="PANTHER" id="PTHR12419:SF7">
    <property type="entry name" value="OTU DOMAIN-CONTAINING PROTEIN 3"/>
    <property type="match status" value="1"/>
</dbReference>
<dbReference type="AlphaFoldDB" id="A0A7S4REW0"/>
<dbReference type="Pfam" id="PF02810">
    <property type="entry name" value="SEC-C"/>
    <property type="match status" value="1"/>
</dbReference>
<dbReference type="PANTHER" id="PTHR12419">
    <property type="entry name" value="OTU DOMAIN CONTAINING PROTEIN"/>
    <property type="match status" value="1"/>
</dbReference>
<dbReference type="CDD" id="cd22771">
    <property type="entry name" value="OTU_plant_OTU7-like"/>
    <property type="match status" value="1"/>
</dbReference>
<dbReference type="SUPFAM" id="SSF54001">
    <property type="entry name" value="Cysteine proteinases"/>
    <property type="match status" value="1"/>
</dbReference>
<proteinExistence type="predicted"/>
<dbReference type="Gene3D" id="3.90.70.80">
    <property type="match status" value="1"/>
</dbReference>
<sequence length="349" mass="39678">MAKQRKKHQKVAKKGGRSAGCYEAVDKDDHRTSNNTRNNNAKGKKRGKEKGGKNGVRQFDDAGFRHTLEADGSKTIHDMAADGNCLFRSLSDQLYQDWGNRHDEVRRDVCSFLEENEDDFAVFLLLDEDENEDVADFKHYVARMREEGEWGGNVELAVAARLYQRNILVFSVTGAFSLESGHERTSGPDLLISFHEDAHYNSVRDNNAAPPKIRPRTDDETISSFRNSSRIKKNDLSRNRKNDQNESSSSPKEKKDETSTTTEPVKKRGKNGGGSNDHHHQQQQRNGSCPCGSSLRYKKCCLAKEKTQKRLAKFKEKNRLDEADHMTDYADIQKNDDESVHGNFKVLRI</sequence>
<protein>
    <recommendedName>
        <fullName evidence="2">OTU domain-containing protein</fullName>
    </recommendedName>
</protein>
<evidence type="ECO:0000313" key="3">
    <source>
        <dbReference type="EMBL" id="CAE4612090.1"/>
    </source>
</evidence>
<dbReference type="InterPro" id="IPR038765">
    <property type="entry name" value="Papain-like_cys_pep_sf"/>
</dbReference>
<dbReference type="EMBL" id="HBNS01022029">
    <property type="protein sequence ID" value="CAE4612090.1"/>
    <property type="molecule type" value="Transcribed_RNA"/>
</dbReference>
<evidence type="ECO:0000259" key="2">
    <source>
        <dbReference type="PROSITE" id="PS50802"/>
    </source>
</evidence>
<dbReference type="GO" id="GO:0016579">
    <property type="term" value="P:protein deubiquitination"/>
    <property type="evidence" value="ECO:0007669"/>
    <property type="project" value="TreeGrafter"/>
</dbReference>
<organism evidence="3">
    <name type="scientific">Ditylum brightwellii</name>
    <dbReference type="NCBI Taxonomy" id="49249"/>
    <lineage>
        <taxon>Eukaryota</taxon>
        <taxon>Sar</taxon>
        <taxon>Stramenopiles</taxon>
        <taxon>Ochrophyta</taxon>
        <taxon>Bacillariophyta</taxon>
        <taxon>Mediophyceae</taxon>
        <taxon>Lithodesmiophycidae</taxon>
        <taxon>Lithodesmiales</taxon>
        <taxon>Lithodesmiaceae</taxon>
        <taxon>Ditylum</taxon>
    </lineage>
</organism>
<dbReference type="Pfam" id="PF02338">
    <property type="entry name" value="OTU"/>
    <property type="match status" value="1"/>
</dbReference>
<feature type="domain" description="OTU" evidence="2">
    <location>
        <begin position="74"/>
        <end position="206"/>
    </location>
</feature>
<dbReference type="PROSITE" id="PS50802">
    <property type="entry name" value="OTU"/>
    <property type="match status" value="1"/>
</dbReference>
<dbReference type="InterPro" id="IPR004027">
    <property type="entry name" value="SEC_C_motif"/>
</dbReference>
<name>A0A7S4REW0_9STRA</name>